<evidence type="ECO:0000313" key="3">
    <source>
        <dbReference type="Proteomes" id="UP001209878"/>
    </source>
</evidence>
<dbReference type="AlphaFoldDB" id="A0AAD9KN85"/>
<evidence type="ECO:0008006" key="4">
    <source>
        <dbReference type="Google" id="ProtNLM"/>
    </source>
</evidence>
<name>A0AAD9KN85_RIDPI</name>
<evidence type="ECO:0000313" key="2">
    <source>
        <dbReference type="EMBL" id="KAK2174466.1"/>
    </source>
</evidence>
<feature type="signal peptide" evidence="1">
    <location>
        <begin position="1"/>
        <end position="20"/>
    </location>
</feature>
<reference evidence="2" key="1">
    <citation type="journal article" date="2023" name="Mol. Biol. Evol.">
        <title>Third-Generation Sequencing Reveals the Adaptive Role of the Epigenome in Three Deep-Sea Polychaetes.</title>
        <authorList>
            <person name="Perez M."/>
            <person name="Aroh O."/>
            <person name="Sun Y."/>
            <person name="Lan Y."/>
            <person name="Juniper S.K."/>
            <person name="Young C.R."/>
            <person name="Angers B."/>
            <person name="Qian P.Y."/>
        </authorList>
    </citation>
    <scope>NUCLEOTIDE SEQUENCE</scope>
    <source>
        <strain evidence="2">R07B-5</strain>
    </source>
</reference>
<keyword evidence="1" id="KW-0732">Signal</keyword>
<comment type="caution">
    <text evidence="2">The sequence shown here is derived from an EMBL/GenBank/DDBJ whole genome shotgun (WGS) entry which is preliminary data.</text>
</comment>
<organism evidence="2 3">
    <name type="scientific">Ridgeia piscesae</name>
    <name type="common">Tubeworm</name>
    <dbReference type="NCBI Taxonomy" id="27915"/>
    <lineage>
        <taxon>Eukaryota</taxon>
        <taxon>Metazoa</taxon>
        <taxon>Spiralia</taxon>
        <taxon>Lophotrochozoa</taxon>
        <taxon>Annelida</taxon>
        <taxon>Polychaeta</taxon>
        <taxon>Sedentaria</taxon>
        <taxon>Canalipalpata</taxon>
        <taxon>Sabellida</taxon>
        <taxon>Siboglinidae</taxon>
        <taxon>Ridgeia</taxon>
    </lineage>
</organism>
<evidence type="ECO:0000256" key="1">
    <source>
        <dbReference type="SAM" id="SignalP"/>
    </source>
</evidence>
<dbReference type="EMBL" id="JAODUO010000800">
    <property type="protein sequence ID" value="KAK2174466.1"/>
    <property type="molecule type" value="Genomic_DNA"/>
</dbReference>
<dbReference type="Proteomes" id="UP001209878">
    <property type="component" value="Unassembled WGS sequence"/>
</dbReference>
<proteinExistence type="predicted"/>
<keyword evidence="3" id="KW-1185">Reference proteome</keyword>
<sequence length="101" mass="11569">MKQAGVCLVVVAMATAYTDCHFLRVIGTGGRSYFGRCAVMRARSRAHAYRYADARMPNDTDCQVINTPIHRRPKKNAYLISAGVRWRARTYQTVIRFHQTF</sequence>
<gene>
    <name evidence="2" type="ORF">NP493_800g01029</name>
</gene>
<accession>A0AAD9KN85</accession>
<feature type="chain" id="PRO_5042278296" description="Secreted protein" evidence="1">
    <location>
        <begin position="21"/>
        <end position="101"/>
    </location>
</feature>
<protein>
    <recommendedName>
        <fullName evidence="4">Secreted protein</fullName>
    </recommendedName>
</protein>